<keyword evidence="2" id="KW-1185">Reference proteome</keyword>
<dbReference type="EMBL" id="CM045877">
    <property type="protein sequence ID" value="KAI7940801.1"/>
    <property type="molecule type" value="Genomic_DNA"/>
</dbReference>
<evidence type="ECO:0000313" key="1">
    <source>
        <dbReference type="EMBL" id="KAI7940801.1"/>
    </source>
</evidence>
<reference evidence="1 2" key="3">
    <citation type="journal article" date="2022" name="Microbiol. Spectr.">
        <title>Folding features and dynamics of 3D genome architecture in plant fungal pathogens.</title>
        <authorList>
            <person name="Xia C."/>
        </authorList>
    </citation>
    <scope>NUCLEOTIDE SEQUENCE [LARGE SCALE GENOMIC DNA]</scope>
    <source>
        <strain evidence="1 2">93-210</strain>
    </source>
</reference>
<dbReference type="Proteomes" id="UP001060170">
    <property type="component" value="Chromosome 13"/>
</dbReference>
<reference evidence="2" key="1">
    <citation type="journal article" date="2018" name="BMC Genomics">
        <title>Genomic insights into host adaptation between the wheat stripe rust pathogen (Puccinia striiformis f. sp. tritici) and the barley stripe rust pathogen (Puccinia striiformis f. sp. hordei).</title>
        <authorList>
            <person name="Xia C."/>
            <person name="Wang M."/>
            <person name="Yin C."/>
            <person name="Cornejo O.E."/>
            <person name="Hulbert S.H."/>
            <person name="Chen X."/>
        </authorList>
    </citation>
    <scope>NUCLEOTIDE SEQUENCE [LARGE SCALE GENOMIC DNA]</scope>
    <source>
        <strain evidence="2">93-210</strain>
    </source>
</reference>
<accession>A0ACC0DXS5</accession>
<gene>
    <name evidence="1" type="ORF">MJO28_013086</name>
</gene>
<reference evidence="2" key="2">
    <citation type="journal article" date="2018" name="Mol. Plant Microbe Interact.">
        <title>Genome sequence resources for the wheat stripe rust pathogen (Puccinia striiformis f. sp. tritici) and the barley stripe rust pathogen (Puccinia striiformis f. sp. hordei).</title>
        <authorList>
            <person name="Xia C."/>
            <person name="Wang M."/>
            <person name="Yin C."/>
            <person name="Cornejo O.E."/>
            <person name="Hulbert S.H."/>
            <person name="Chen X."/>
        </authorList>
    </citation>
    <scope>NUCLEOTIDE SEQUENCE [LARGE SCALE GENOMIC DNA]</scope>
    <source>
        <strain evidence="2">93-210</strain>
    </source>
</reference>
<protein>
    <submittedName>
        <fullName evidence="1">Uncharacterized protein</fullName>
    </submittedName>
</protein>
<evidence type="ECO:0000313" key="2">
    <source>
        <dbReference type="Proteomes" id="UP001060170"/>
    </source>
</evidence>
<organism evidence="1 2">
    <name type="scientific">Puccinia striiformis f. sp. tritici</name>
    <dbReference type="NCBI Taxonomy" id="168172"/>
    <lineage>
        <taxon>Eukaryota</taxon>
        <taxon>Fungi</taxon>
        <taxon>Dikarya</taxon>
        <taxon>Basidiomycota</taxon>
        <taxon>Pucciniomycotina</taxon>
        <taxon>Pucciniomycetes</taxon>
        <taxon>Pucciniales</taxon>
        <taxon>Pucciniaceae</taxon>
        <taxon>Puccinia</taxon>
    </lineage>
</organism>
<proteinExistence type="predicted"/>
<sequence length="132" mass="14463">MLVPDSLLQFSSRQDLEFIMLRTLIFIYCVRQSLPSVVRSRIKAHRSSQVTTGTASLPHARQHIEKARSQFLETGFSSVPAAKNFGRIRPPFSPKLLTALSSPLMDPAQTGGPVSLASQLAQSAQPAVWSTD</sequence>
<name>A0ACC0DXS5_9BASI</name>
<comment type="caution">
    <text evidence="1">The sequence shown here is derived from an EMBL/GenBank/DDBJ whole genome shotgun (WGS) entry which is preliminary data.</text>
</comment>